<dbReference type="Pfam" id="PF01844">
    <property type="entry name" value="HNH"/>
    <property type="match status" value="1"/>
</dbReference>
<feature type="region of interest" description="Disordered" evidence="2">
    <location>
        <begin position="164"/>
        <end position="195"/>
    </location>
</feature>
<keyword evidence="5" id="KW-1185">Reference proteome</keyword>
<dbReference type="OrthoDB" id="5177627at2"/>
<evidence type="ECO:0000259" key="3">
    <source>
        <dbReference type="SMART" id="SM00507"/>
    </source>
</evidence>
<feature type="region of interest" description="Disordered" evidence="2">
    <location>
        <begin position="102"/>
        <end position="131"/>
    </location>
</feature>
<accession>A0A9E5MI94</accession>
<dbReference type="AlphaFoldDB" id="A0A9E5MI94"/>
<evidence type="ECO:0000256" key="1">
    <source>
        <dbReference type="ARBA" id="ARBA00023450"/>
    </source>
</evidence>
<evidence type="ECO:0000313" key="5">
    <source>
        <dbReference type="Proteomes" id="UP000818266"/>
    </source>
</evidence>
<evidence type="ECO:0000256" key="2">
    <source>
        <dbReference type="SAM" id="MobiDB-lite"/>
    </source>
</evidence>
<name>A0A9E5MI94_9MICO</name>
<dbReference type="Gene3D" id="1.10.30.50">
    <property type="match status" value="1"/>
</dbReference>
<dbReference type="GO" id="GO:0004519">
    <property type="term" value="F:endonuclease activity"/>
    <property type="evidence" value="ECO:0007669"/>
    <property type="project" value="InterPro"/>
</dbReference>
<dbReference type="SMART" id="SM00507">
    <property type="entry name" value="HNHc"/>
    <property type="match status" value="1"/>
</dbReference>
<dbReference type="InterPro" id="IPR003870">
    <property type="entry name" value="DUF222"/>
</dbReference>
<dbReference type="RefSeq" id="WP_152583208.1">
    <property type="nucleotide sequence ID" value="NZ_VIKT02000005.1"/>
</dbReference>
<dbReference type="CDD" id="cd00085">
    <property type="entry name" value="HNHc"/>
    <property type="match status" value="1"/>
</dbReference>
<gene>
    <name evidence="4" type="ORF">FK219_004355</name>
</gene>
<dbReference type="InterPro" id="IPR002711">
    <property type="entry name" value="HNH"/>
</dbReference>
<organism evidence="4 5">
    <name type="scientific">Microcella pacifica</name>
    <dbReference type="NCBI Taxonomy" id="2591847"/>
    <lineage>
        <taxon>Bacteria</taxon>
        <taxon>Bacillati</taxon>
        <taxon>Actinomycetota</taxon>
        <taxon>Actinomycetes</taxon>
        <taxon>Micrococcales</taxon>
        <taxon>Microbacteriaceae</taxon>
        <taxon>Microcella</taxon>
    </lineage>
</organism>
<proteinExistence type="inferred from homology"/>
<dbReference type="Pfam" id="PF02720">
    <property type="entry name" value="DUF222"/>
    <property type="match status" value="1"/>
</dbReference>
<dbReference type="EMBL" id="VIKT02000005">
    <property type="protein sequence ID" value="NHF62478.1"/>
    <property type="molecule type" value="Genomic_DNA"/>
</dbReference>
<reference evidence="4 5" key="1">
    <citation type="submission" date="2019-06" db="EMBL/GenBank/DDBJ databases">
        <authorList>
            <person name="De-Chao Zhang Q."/>
        </authorList>
    </citation>
    <scope>NUCLEOTIDE SEQUENCE [LARGE SCALE GENOMIC DNA]</scope>
    <source>
        <strain evidence="4 5">KN1116</strain>
    </source>
</reference>
<reference evidence="4 5" key="2">
    <citation type="submission" date="2020-03" db="EMBL/GenBank/DDBJ databases">
        <title>Chryseoglobus sp. isolated from a deep-sea seamount.</title>
        <authorList>
            <person name="Zhang D.-C."/>
        </authorList>
    </citation>
    <scope>NUCLEOTIDE SEQUENCE [LARGE SCALE GENOMIC DNA]</scope>
    <source>
        <strain evidence="4 5">KN1116</strain>
    </source>
</reference>
<dbReference type="GO" id="GO:0003676">
    <property type="term" value="F:nucleic acid binding"/>
    <property type="evidence" value="ECO:0007669"/>
    <property type="project" value="InterPro"/>
</dbReference>
<evidence type="ECO:0000313" key="4">
    <source>
        <dbReference type="EMBL" id="NHF62478.1"/>
    </source>
</evidence>
<dbReference type="Proteomes" id="UP000818266">
    <property type="component" value="Unassembled WGS sequence"/>
</dbReference>
<dbReference type="GO" id="GO:0008270">
    <property type="term" value="F:zinc ion binding"/>
    <property type="evidence" value="ECO:0007669"/>
    <property type="project" value="InterPro"/>
</dbReference>
<feature type="compositionally biased region" description="Low complexity" evidence="2">
    <location>
        <begin position="111"/>
        <end position="128"/>
    </location>
</feature>
<feature type="domain" description="HNH nuclease" evidence="3">
    <location>
        <begin position="407"/>
        <end position="459"/>
    </location>
</feature>
<dbReference type="InterPro" id="IPR003615">
    <property type="entry name" value="HNH_nuc"/>
</dbReference>
<sequence>MSDSNALHTSLIDVSRAFAPPTVSDLTDDDLIAQQRTLAEIGRRVDTAAATVAAEIAHRSRRDLGGEGLAHRLGVRTPERLVQRLTGATARDATAMVRVGTLMATPPPPASDQDAPLPSPDDSSAADPGDARLGKPWLASVSAAVAAARLSLAAADAIRAGLGEPSAPDASGDASGDGSVQSRAGESPDEGDSGGVTAEQLAVAAERLVAEAPTCTVEQLAARARYARAELDAEADASRVAEREQALRDRRYLYLSRQPDGMTRLSGLLDPESAALVTSAIDAATSPRRGGPRFVSTADVERAERLVDDTRTTEQIAADTLVELLRLGGGVAPTDLLGARPPAVQVIVAERDLREGRGIARLEGQTEPISITTAERHACEAGVTPIVVTDAGEVLSLGRRTRLFTGRQRLVLAARDGGCRFPGCDRPPSWAEAHHIIPWQQGGPTDVDNGVLLCRHHHLLLHNNDWGITRVDGELAVVPPRSLDPEQRPVPAPRKTRVLERALGAQAG</sequence>
<comment type="similarity">
    <text evidence="1">Belongs to the Rv1128c/1148c/1588c/1702c/1945/3466 family.</text>
</comment>
<protein>
    <submittedName>
        <fullName evidence="4">DUF222 domain-containing protein</fullName>
    </submittedName>
</protein>
<comment type="caution">
    <text evidence="4">The sequence shown here is derived from an EMBL/GenBank/DDBJ whole genome shotgun (WGS) entry which is preliminary data.</text>
</comment>